<name>A0ABV9JJ37_9GAMM</name>
<proteinExistence type="predicted"/>
<dbReference type="EMBL" id="JBHSGB010000003">
    <property type="protein sequence ID" value="MFC4654038.1"/>
    <property type="molecule type" value="Genomic_DNA"/>
</dbReference>
<keyword evidence="2" id="KW-1185">Reference proteome</keyword>
<reference evidence="2" key="1">
    <citation type="journal article" date="2019" name="Int. J. Syst. Evol. Microbiol.">
        <title>The Global Catalogue of Microorganisms (GCM) 10K type strain sequencing project: providing services to taxonomists for standard genome sequencing and annotation.</title>
        <authorList>
            <consortium name="The Broad Institute Genomics Platform"/>
            <consortium name="The Broad Institute Genome Sequencing Center for Infectious Disease"/>
            <person name="Wu L."/>
            <person name="Ma J."/>
        </authorList>
    </citation>
    <scope>NUCLEOTIDE SEQUENCE [LARGE SCALE GENOMIC DNA]</scope>
    <source>
        <strain evidence="2">DT28</strain>
    </source>
</reference>
<dbReference type="Proteomes" id="UP001595962">
    <property type="component" value="Unassembled WGS sequence"/>
</dbReference>
<sequence>MQLTTVPFEMLAGLHPKLSEQTKKTSQLMYSATIADFSVDSLETLLGLYPIHVVQQKDEANYWVIAGLRQFELLSVFHAKNAASETVAKADQLASIPVVVHDKSTTKHIQQLAAIDVAGSAILFSLGTKVAAQLDLIRENLPEEIVHQFPKFSSARRLSDRKSRKD</sequence>
<gene>
    <name evidence="1" type="ORF">ACFO3I_03245</name>
</gene>
<comment type="caution">
    <text evidence="1">The sequence shown here is derived from an EMBL/GenBank/DDBJ whole genome shotgun (WGS) entry which is preliminary data.</text>
</comment>
<dbReference type="RefSeq" id="WP_377331707.1">
    <property type="nucleotide sequence ID" value="NZ_JBHSGB010000003.1"/>
</dbReference>
<accession>A0ABV9JJ37</accession>
<evidence type="ECO:0000313" key="2">
    <source>
        <dbReference type="Proteomes" id="UP001595962"/>
    </source>
</evidence>
<evidence type="ECO:0000313" key="1">
    <source>
        <dbReference type="EMBL" id="MFC4654038.1"/>
    </source>
</evidence>
<organism evidence="1 2">
    <name type="scientific">Rheinheimera marina</name>
    <dbReference type="NCBI Taxonomy" id="1774958"/>
    <lineage>
        <taxon>Bacteria</taxon>
        <taxon>Pseudomonadati</taxon>
        <taxon>Pseudomonadota</taxon>
        <taxon>Gammaproteobacteria</taxon>
        <taxon>Chromatiales</taxon>
        <taxon>Chromatiaceae</taxon>
        <taxon>Rheinheimera</taxon>
    </lineage>
</organism>
<protein>
    <submittedName>
        <fullName evidence="1">Uncharacterized protein</fullName>
    </submittedName>
</protein>